<dbReference type="Gene3D" id="1.10.10.10">
    <property type="entry name" value="Winged helix-like DNA-binding domain superfamily/Winged helix DNA-binding domain"/>
    <property type="match status" value="1"/>
</dbReference>
<dbReference type="InterPro" id="IPR007627">
    <property type="entry name" value="RNA_pol_sigma70_r2"/>
</dbReference>
<dbReference type="NCBIfam" id="TIGR02937">
    <property type="entry name" value="sigma70-ECF"/>
    <property type="match status" value="1"/>
</dbReference>
<evidence type="ECO:0000259" key="3">
    <source>
        <dbReference type="Pfam" id="PF08281"/>
    </source>
</evidence>
<evidence type="ECO:0000259" key="2">
    <source>
        <dbReference type="Pfam" id="PF04542"/>
    </source>
</evidence>
<dbReference type="InterPro" id="IPR036388">
    <property type="entry name" value="WH-like_DNA-bd_sf"/>
</dbReference>
<evidence type="ECO:0000256" key="1">
    <source>
        <dbReference type="ARBA" id="ARBA00011344"/>
    </source>
</evidence>
<dbReference type="GO" id="GO:0003677">
    <property type="term" value="F:DNA binding"/>
    <property type="evidence" value="ECO:0007669"/>
    <property type="project" value="InterPro"/>
</dbReference>
<dbReference type="PANTHER" id="PTHR30173">
    <property type="entry name" value="SIGMA 19 FACTOR"/>
    <property type="match status" value="1"/>
</dbReference>
<dbReference type="SUPFAM" id="SSF54427">
    <property type="entry name" value="NTF2-like"/>
    <property type="match status" value="1"/>
</dbReference>
<dbReference type="InterPro" id="IPR052704">
    <property type="entry name" value="ECF_Sigma-70_Domain"/>
</dbReference>
<dbReference type="RefSeq" id="WP_183560387.1">
    <property type="nucleotide sequence ID" value="NZ_CBCSLB010000002.1"/>
</dbReference>
<dbReference type="SUPFAM" id="SSF88659">
    <property type="entry name" value="Sigma3 and sigma4 domains of RNA polymerase sigma factors"/>
    <property type="match status" value="1"/>
</dbReference>
<dbReference type="InterPro" id="IPR013324">
    <property type="entry name" value="RNA_pol_sigma_r3/r4-like"/>
</dbReference>
<gene>
    <name evidence="4" type="ORF">FHS16_001490</name>
</gene>
<comment type="subunit">
    <text evidence="1">Interacts transiently with the RNA polymerase catalytic core formed by RpoA, RpoB, RpoC and RpoZ (2 alpha, 1 beta, 1 beta' and 1 omega subunit) to form the RNA polymerase holoenzyme that can initiate transcription.</text>
</comment>
<dbReference type="GO" id="GO:0016987">
    <property type="term" value="F:sigma factor activity"/>
    <property type="evidence" value="ECO:0007669"/>
    <property type="project" value="InterPro"/>
</dbReference>
<feature type="domain" description="RNA polymerase sigma-70 region 2" evidence="2">
    <location>
        <begin position="4"/>
        <end position="70"/>
    </location>
</feature>
<protein>
    <submittedName>
        <fullName evidence="4">RNA polymerase sigma-70 factor (ECF subfamily)</fullName>
    </submittedName>
</protein>
<reference evidence="4 5" key="1">
    <citation type="submission" date="2020-08" db="EMBL/GenBank/DDBJ databases">
        <title>Genomic Encyclopedia of Type Strains, Phase III (KMG-III): the genomes of soil and plant-associated and newly described type strains.</title>
        <authorList>
            <person name="Whitman W."/>
        </authorList>
    </citation>
    <scope>NUCLEOTIDE SEQUENCE [LARGE SCALE GENOMIC DNA]</scope>
    <source>
        <strain evidence="4 5">CECT 8234</strain>
    </source>
</reference>
<dbReference type="GO" id="GO:0006352">
    <property type="term" value="P:DNA-templated transcription initiation"/>
    <property type="evidence" value="ECO:0007669"/>
    <property type="project" value="InterPro"/>
</dbReference>
<feature type="domain" description="RNA polymerase sigma factor 70 region 4 type 2" evidence="3">
    <location>
        <begin position="107"/>
        <end position="155"/>
    </location>
</feature>
<dbReference type="EMBL" id="JACHXW010000003">
    <property type="protein sequence ID" value="MBB3151447.1"/>
    <property type="molecule type" value="Genomic_DNA"/>
</dbReference>
<dbReference type="NCBIfam" id="NF007214">
    <property type="entry name" value="PRK09636.1"/>
    <property type="match status" value="1"/>
</dbReference>
<dbReference type="Proteomes" id="UP000518605">
    <property type="component" value="Unassembled WGS sequence"/>
</dbReference>
<dbReference type="InterPro" id="IPR014284">
    <property type="entry name" value="RNA_pol_sigma-70_dom"/>
</dbReference>
<evidence type="ECO:0000313" key="5">
    <source>
        <dbReference type="Proteomes" id="UP000518605"/>
    </source>
</evidence>
<sequence length="288" mass="32464">MEHLYEQYKRLLLSLAYQLTGSFSDAEDVVQDVFLKVYDAKPQGLIEAPQAYLCRMVTNRCSDLHKSAAKRKEKYFGEWLPEPVPTSTDETFEMIARNEMLSYGMLVLLEQLSAAERAVFVLREAFGFSYADIAAVIDKSEANSRKLYSRARVKLGPFDREEAVELEAEKAVWVKQFLSVLGQDDVDQVLAMLGKDVVLISDGGGKVFSAVNPIVSPNAVSRFLLGLVRKNTQQGGAWTFTLSEINGQLGLIIHYGQKVDSVFMFQVENGLIHHIYIVRNPDKLKRFL</sequence>
<proteinExistence type="predicted"/>
<dbReference type="PANTHER" id="PTHR30173:SF36">
    <property type="entry name" value="ECF RNA POLYMERASE SIGMA FACTOR SIGJ"/>
    <property type="match status" value="1"/>
</dbReference>
<dbReference type="SUPFAM" id="SSF88946">
    <property type="entry name" value="Sigma2 domain of RNA polymerase sigma factors"/>
    <property type="match status" value="1"/>
</dbReference>
<accession>A0A7W5C5S5</accession>
<organism evidence="4 5">
    <name type="scientific">Paenibacillus endophyticus</name>
    <dbReference type="NCBI Taxonomy" id="1294268"/>
    <lineage>
        <taxon>Bacteria</taxon>
        <taxon>Bacillati</taxon>
        <taxon>Bacillota</taxon>
        <taxon>Bacilli</taxon>
        <taxon>Bacillales</taxon>
        <taxon>Paenibacillaceae</taxon>
        <taxon>Paenibacillus</taxon>
    </lineage>
</organism>
<dbReference type="Pfam" id="PF08281">
    <property type="entry name" value="Sigma70_r4_2"/>
    <property type="match status" value="1"/>
</dbReference>
<dbReference type="InterPro" id="IPR013325">
    <property type="entry name" value="RNA_pol_sigma_r2"/>
</dbReference>
<comment type="caution">
    <text evidence="4">The sequence shown here is derived from an EMBL/GenBank/DDBJ whole genome shotgun (WGS) entry which is preliminary data.</text>
</comment>
<dbReference type="Gene3D" id="1.10.1740.10">
    <property type="match status" value="1"/>
</dbReference>
<dbReference type="InterPro" id="IPR013249">
    <property type="entry name" value="RNA_pol_sigma70_r4_t2"/>
</dbReference>
<evidence type="ECO:0000313" key="4">
    <source>
        <dbReference type="EMBL" id="MBB3151447.1"/>
    </source>
</evidence>
<keyword evidence="5" id="KW-1185">Reference proteome</keyword>
<dbReference type="Pfam" id="PF04542">
    <property type="entry name" value="Sigma70_r2"/>
    <property type="match status" value="1"/>
</dbReference>
<name>A0A7W5C5S5_9BACL</name>
<dbReference type="AlphaFoldDB" id="A0A7W5C5S5"/>
<dbReference type="InterPro" id="IPR032710">
    <property type="entry name" value="NTF2-like_dom_sf"/>
</dbReference>